<dbReference type="AlphaFoldDB" id="A0A087UWJ4"/>
<evidence type="ECO:0000313" key="2">
    <source>
        <dbReference type="Proteomes" id="UP000054359"/>
    </source>
</evidence>
<gene>
    <name evidence="1" type="ORF">X975_25489</name>
</gene>
<dbReference type="EMBL" id="KK122005">
    <property type="protein sequence ID" value="KFM81733.1"/>
    <property type="molecule type" value="Genomic_DNA"/>
</dbReference>
<organism evidence="1 2">
    <name type="scientific">Stegodyphus mimosarum</name>
    <name type="common">African social velvet spider</name>
    <dbReference type="NCBI Taxonomy" id="407821"/>
    <lineage>
        <taxon>Eukaryota</taxon>
        <taxon>Metazoa</taxon>
        <taxon>Ecdysozoa</taxon>
        <taxon>Arthropoda</taxon>
        <taxon>Chelicerata</taxon>
        <taxon>Arachnida</taxon>
        <taxon>Araneae</taxon>
        <taxon>Araneomorphae</taxon>
        <taxon>Entelegynae</taxon>
        <taxon>Eresoidea</taxon>
        <taxon>Eresidae</taxon>
        <taxon>Stegodyphus</taxon>
    </lineage>
</organism>
<keyword evidence="2" id="KW-1185">Reference proteome</keyword>
<accession>A0A087UWJ4</accession>
<protein>
    <submittedName>
        <fullName evidence="1">Uncharacterized protein</fullName>
    </submittedName>
</protein>
<feature type="non-terminal residue" evidence="1">
    <location>
        <position position="69"/>
    </location>
</feature>
<proteinExistence type="predicted"/>
<evidence type="ECO:0000313" key="1">
    <source>
        <dbReference type="EMBL" id="KFM81733.1"/>
    </source>
</evidence>
<sequence length="69" mass="7940">MEKASLICHFHQFPDCFSTETKFSGLFLILIPIHFRSQIELDDSLQNCLKETVHFILIPEDTNLASSQT</sequence>
<dbReference type="Proteomes" id="UP000054359">
    <property type="component" value="Unassembled WGS sequence"/>
</dbReference>
<name>A0A087UWJ4_STEMI</name>
<reference evidence="1 2" key="1">
    <citation type="submission" date="2013-11" db="EMBL/GenBank/DDBJ databases">
        <title>Genome sequencing of Stegodyphus mimosarum.</title>
        <authorList>
            <person name="Bechsgaard J."/>
        </authorList>
    </citation>
    <scope>NUCLEOTIDE SEQUENCE [LARGE SCALE GENOMIC DNA]</scope>
</reference>